<comment type="catalytic activity">
    <reaction evidence="5">
        <text>(6S)-5-formyl-5,6,7,8-tetrahydrofolate + ATP = (6R)-5,10-methenyltetrahydrofolate + ADP + phosphate</text>
        <dbReference type="Rhea" id="RHEA:10488"/>
        <dbReference type="ChEBI" id="CHEBI:30616"/>
        <dbReference type="ChEBI" id="CHEBI:43474"/>
        <dbReference type="ChEBI" id="CHEBI:57455"/>
        <dbReference type="ChEBI" id="CHEBI:57457"/>
        <dbReference type="ChEBI" id="CHEBI:456216"/>
        <dbReference type="EC" id="6.3.3.2"/>
    </reaction>
</comment>
<keyword evidence="6" id="KW-0436">Ligase</keyword>
<evidence type="ECO:0000313" key="7">
    <source>
        <dbReference type="Proteomes" id="UP000824102"/>
    </source>
</evidence>
<protein>
    <recommendedName>
        <fullName evidence="5">5-formyltetrahydrofolate cyclo-ligase</fullName>
        <ecNumber evidence="5">6.3.3.2</ecNumber>
    </recommendedName>
</protein>
<keyword evidence="2 4" id="KW-0547">Nucleotide-binding</keyword>
<dbReference type="GO" id="GO:0030272">
    <property type="term" value="F:5-formyltetrahydrofolate cyclo-ligase activity"/>
    <property type="evidence" value="ECO:0007669"/>
    <property type="project" value="UniProtKB-EC"/>
</dbReference>
<dbReference type="EC" id="6.3.3.2" evidence="5"/>
<dbReference type="Gene3D" id="3.40.50.10420">
    <property type="entry name" value="NagB/RpiA/CoA transferase-like"/>
    <property type="match status" value="1"/>
</dbReference>
<proteinExistence type="inferred from homology"/>
<dbReference type="PANTHER" id="PTHR23407:SF1">
    <property type="entry name" value="5-FORMYLTETRAHYDROFOLATE CYCLO-LIGASE"/>
    <property type="match status" value="1"/>
</dbReference>
<dbReference type="GO" id="GO:0005524">
    <property type="term" value="F:ATP binding"/>
    <property type="evidence" value="ECO:0007669"/>
    <property type="project" value="UniProtKB-KW"/>
</dbReference>
<organism evidence="6 7">
    <name type="scientific">Candidatus Gallimonas intestinavium</name>
    <dbReference type="NCBI Taxonomy" id="2838603"/>
    <lineage>
        <taxon>Bacteria</taxon>
        <taxon>Bacillati</taxon>
        <taxon>Bacillota</taxon>
        <taxon>Clostridia</taxon>
        <taxon>Candidatus Gallimonas</taxon>
    </lineage>
</organism>
<dbReference type="PIRSF" id="PIRSF006806">
    <property type="entry name" value="FTHF_cligase"/>
    <property type="match status" value="1"/>
</dbReference>
<dbReference type="EMBL" id="DXBB01000034">
    <property type="protein sequence ID" value="HIZ72272.1"/>
    <property type="molecule type" value="Genomic_DNA"/>
</dbReference>
<dbReference type="NCBIfam" id="TIGR02727">
    <property type="entry name" value="MTHFS_bact"/>
    <property type="match status" value="1"/>
</dbReference>
<feature type="binding site" evidence="4">
    <location>
        <begin position="4"/>
        <end position="8"/>
    </location>
    <ligand>
        <name>ATP</name>
        <dbReference type="ChEBI" id="CHEBI:30616"/>
    </ligand>
</feature>
<dbReference type="GO" id="GO:0009396">
    <property type="term" value="P:folic acid-containing compound biosynthetic process"/>
    <property type="evidence" value="ECO:0007669"/>
    <property type="project" value="TreeGrafter"/>
</dbReference>
<feature type="binding site" evidence="4">
    <location>
        <begin position="120"/>
        <end position="128"/>
    </location>
    <ligand>
        <name>ATP</name>
        <dbReference type="ChEBI" id="CHEBI:30616"/>
    </ligand>
</feature>
<dbReference type="InterPro" id="IPR024185">
    <property type="entry name" value="FTHF_cligase-like_sf"/>
</dbReference>
<reference evidence="6" key="1">
    <citation type="journal article" date="2021" name="PeerJ">
        <title>Extensive microbial diversity within the chicken gut microbiome revealed by metagenomics and culture.</title>
        <authorList>
            <person name="Gilroy R."/>
            <person name="Ravi A."/>
            <person name="Getino M."/>
            <person name="Pursley I."/>
            <person name="Horton D.L."/>
            <person name="Alikhan N.F."/>
            <person name="Baker D."/>
            <person name="Gharbi K."/>
            <person name="Hall N."/>
            <person name="Watson M."/>
            <person name="Adriaenssens E.M."/>
            <person name="Foster-Nyarko E."/>
            <person name="Jarju S."/>
            <person name="Secka A."/>
            <person name="Antonio M."/>
            <person name="Oren A."/>
            <person name="Chaudhuri R.R."/>
            <person name="La Ragione R."/>
            <person name="Hildebrand F."/>
            <person name="Pallen M.J."/>
        </authorList>
    </citation>
    <scope>NUCLEOTIDE SEQUENCE</scope>
    <source>
        <strain evidence="6">ChiW7-2402</strain>
    </source>
</reference>
<comment type="caution">
    <text evidence="6">The sequence shown here is derived from an EMBL/GenBank/DDBJ whole genome shotgun (WGS) entry which is preliminary data.</text>
</comment>
<comment type="cofactor">
    <cofactor evidence="5">
        <name>Mg(2+)</name>
        <dbReference type="ChEBI" id="CHEBI:18420"/>
    </cofactor>
</comment>
<dbReference type="InterPro" id="IPR002698">
    <property type="entry name" value="FTHF_cligase"/>
</dbReference>
<evidence type="ECO:0000256" key="4">
    <source>
        <dbReference type="PIRSR" id="PIRSR006806-1"/>
    </source>
</evidence>
<keyword evidence="3 4" id="KW-0067">ATP-binding</keyword>
<gene>
    <name evidence="6" type="ORF">H9964_01685</name>
</gene>
<evidence type="ECO:0000313" key="6">
    <source>
        <dbReference type="EMBL" id="HIZ72272.1"/>
    </source>
</evidence>
<feature type="binding site" evidence="4">
    <location>
        <position position="50"/>
    </location>
    <ligand>
        <name>substrate</name>
    </ligand>
</feature>
<sequence>MTDKTTLRARMKALRAGLCSPERDAAIAGYVLSAFGEEQSFFVYLSFGSEVGTEALIRALLARGKTVCVPRIVGGEMCSVPYREPLERGKYGILQPREGEEKTCAVALTPLLAWDREGFRLGYGGGYYDRYFAAHPGVLRVGLAYAGQAVRELPRERTDIPLHAAVTEEGVTRFL</sequence>
<evidence type="ECO:0000256" key="3">
    <source>
        <dbReference type="ARBA" id="ARBA00022840"/>
    </source>
</evidence>
<dbReference type="Proteomes" id="UP000824102">
    <property type="component" value="Unassembled WGS sequence"/>
</dbReference>
<evidence type="ECO:0000256" key="2">
    <source>
        <dbReference type="ARBA" id="ARBA00022741"/>
    </source>
</evidence>
<keyword evidence="5" id="KW-0479">Metal-binding</keyword>
<dbReference type="AlphaFoldDB" id="A0A9D2G4H9"/>
<reference evidence="6" key="2">
    <citation type="submission" date="2021-04" db="EMBL/GenBank/DDBJ databases">
        <authorList>
            <person name="Gilroy R."/>
        </authorList>
    </citation>
    <scope>NUCLEOTIDE SEQUENCE</scope>
    <source>
        <strain evidence="6">ChiW7-2402</strain>
    </source>
</reference>
<dbReference type="GO" id="GO:0046872">
    <property type="term" value="F:metal ion binding"/>
    <property type="evidence" value="ECO:0007669"/>
    <property type="project" value="UniProtKB-KW"/>
</dbReference>
<accession>A0A9D2G4H9</accession>
<comment type="similarity">
    <text evidence="1 5">Belongs to the 5-formyltetrahydrofolate cyclo-ligase family.</text>
</comment>
<dbReference type="InterPro" id="IPR037171">
    <property type="entry name" value="NagB/RpiA_transferase-like"/>
</dbReference>
<dbReference type="SUPFAM" id="SSF100950">
    <property type="entry name" value="NagB/RpiA/CoA transferase-like"/>
    <property type="match status" value="1"/>
</dbReference>
<keyword evidence="5" id="KW-0460">Magnesium</keyword>
<feature type="binding site" evidence="4">
    <location>
        <position position="45"/>
    </location>
    <ligand>
        <name>substrate</name>
    </ligand>
</feature>
<name>A0A9D2G4H9_9FIRM</name>
<dbReference type="GO" id="GO:0035999">
    <property type="term" value="P:tetrahydrofolate interconversion"/>
    <property type="evidence" value="ECO:0007669"/>
    <property type="project" value="TreeGrafter"/>
</dbReference>
<evidence type="ECO:0000256" key="1">
    <source>
        <dbReference type="ARBA" id="ARBA00010638"/>
    </source>
</evidence>
<dbReference type="Pfam" id="PF01812">
    <property type="entry name" value="5-FTHF_cyc-lig"/>
    <property type="match status" value="1"/>
</dbReference>
<evidence type="ECO:0000256" key="5">
    <source>
        <dbReference type="RuleBase" id="RU361279"/>
    </source>
</evidence>
<dbReference type="PANTHER" id="PTHR23407">
    <property type="entry name" value="ATPASE INHIBITOR/5-FORMYLTETRAHYDROFOLATE CYCLO-LIGASE"/>
    <property type="match status" value="1"/>
</dbReference>